<evidence type="ECO:0000313" key="7">
    <source>
        <dbReference type="Proteomes" id="UP001143304"/>
    </source>
</evidence>
<dbReference type="PANTHER" id="PTHR43742:SF6">
    <property type="entry name" value="OXIDOREDUCTASE YYAE-RELATED"/>
    <property type="match status" value="1"/>
</dbReference>
<keyword evidence="3" id="KW-0408">Iron</keyword>
<keyword evidence="2" id="KW-0479">Metal-binding</keyword>
<evidence type="ECO:0000259" key="5">
    <source>
        <dbReference type="SMART" id="SM00926"/>
    </source>
</evidence>
<dbReference type="RefSeq" id="WP_279248582.1">
    <property type="nucleotide sequence ID" value="NZ_SHNO01000001.1"/>
</dbReference>
<accession>A0ABT3T3J8</accession>
<dbReference type="InterPro" id="IPR006657">
    <property type="entry name" value="MoPterin_dinucl-bd_dom"/>
</dbReference>
<dbReference type="Pfam" id="PF01568">
    <property type="entry name" value="Molydop_binding"/>
    <property type="match status" value="1"/>
</dbReference>
<dbReference type="Pfam" id="PF04879">
    <property type="entry name" value="Molybdop_Fe4S4"/>
    <property type="match status" value="1"/>
</dbReference>
<reference evidence="6" key="1">
    <citation type="submission" date="2019-02" db="EMBL/GenBank/DDBJ databases">
        <authorList>
            <person name="Li S.-H."/>
        </authorList>
    </citation>
    <scope>NUCLEOTIDE SEQUENCE</scope>
    <source>
        <strain evidence="6">IMCC11814</strain>
    </source>
</reference>
<evidence type="ECO:0000313" key="6">
    <source>
        <dbReference type="EMBL" id="MCX2976843.1"/>
    </source>
</evidence>
<dbReference type="Pfam" id="PF00384">
    <property type="entry name" value="Molybdopterin"/>
    <property type="match status" value="1"/>
</dbReference>
<sequence length="743" mass="81125">MSTKDIIYRSCPTCEASCGLTLEVDRDRGDILSIKGDAEDTRSNGYVCAKSQAFAHIHSDPERLRRPVKRIGDDWIEVEWDEALTDIAARLKDIRELHGKDAIAMYYGNPNGHNFHTQIYTQLFIQMLDTERFFSAGSVDQQPKNLSSDLLYGNPWLFPVPDLTRTDFFVCMGGNPLVSQGSLLGAPDAAAHLADIRKRGGKVVVLDPRHTETAQAADQHLFIRPGTDALLLFAWVNQLFVQGLVAIGPLGDCVDGLERLEALARPFTPEAIAERTGIKPADLLALVADFNAADSPSLYGRIGLCTQAFGTLASWLIDVVNLLQGRLDAEGGAMFARPATGQNENTGEPAELMHGRWHSRARGLPEYMSMLPASCMAEELECSGEDAVHALITVAGNPVLSVPNGKRIDAALDNVGFVVALDIYINETTRHADYILPSTTQLEHSNYDFLFSAFAQRNFARYSPRVFKPAPGSLDQYAIFVELLSRMNGLQASELNEMLFEGMLETVLKAPALEHVDASAVREATAHHHNGERLLDILLRIGPYGDRFGEARDGLTLDKVMASPHGIDLGPLQAGVLPDMLRTKGGRISLLHPLLEADIVRLHDSLSFKVPELVLIGRRHIRDMNSWLHNLSNYARGKNRCTLMINPADARARNLMDGGEAKIGSTVGELIVPVEFNDGLMPGVVSLPHGFGHRYRGTRQSVATDMLPGVSANDLIDDQALDIPSGTSVVNGVPVSVTAINSV</sequence>
<proteinExistence type="inferred from homology"/>
<evidence type="ECO:0000256" key="1">
    <source>
        <dbReference type="ARBA" id="ARBA00010312"/>
    </source>
</evidence>
<evidence type="ECO:0000256" key="2">
    <source>
        <dbReference type="ARBA" id="ARBA00022723"/>
    </source>
</evidence>
<organism evidence="6 7">
    <name type="scientific">Candidatus Marimicrobium litorale</name>
    <dbReference type="NCBI Taxonomy" id="2518991"/>
    <lineage>
        <taxon>Bacteria</taxon>
        <taxon>Pseudomonadati</taxon>
        <taxon>Pseudomonadota</taxon>
        <taxon>Gammaproteobacteria</taxon>
        <taxon>Cellvibrionales</taxon>
        <taxon>Halieaceae</taxon>
        <taxon>Marimicrobium</taxon>
    </lineage>
</organism>
<dbReference type="Gene3D" id="2.20.25.90">
    <property type="entry name" value="ADC-like domains"/>
    <property type="match status" value="1"/>
</dbReference>
<dbReference type="PANTHER" id="PTHR43742">
    <property type="entry name" value="TRIMETHYLAMINE-N-OXIDE REDUCTASE"/>
    <property type="match status" value="1"/>
</dbReference>
<protein>
    <submittedName>
        <fullName evidence="6">Molybdopterin oxidoreductase family protein</fullName>
    </submittedName>
</protein>
<dbReference type="SUPFAM" id="SSF53706">
    <property type="entry name" value="Formate dehydrogenase/DMSO reductase, domains 1-3"/>
    <property type="match status" value="1"/>
</dbReference>
<dbReference type="InterPro" id="IPR006656">
    <property type="entry name" value="Mopterin_OxRdtase"/>
</dbReference>
<dbReference type="InterPro" id="IPR050612">
    <property type="entry name" value="Prok_Mopterin_Oxidored"/>
</dbReference>
<feature type="domain" description="4Fe-4S Mo/W bis-MGD-type" evidence="5">
    <location>
        <begin position="4"/>
        <end position="59"/>
    </location>
</feature>
<comment type="similarity">
    <text evidence="1">Belongs to the prokaryotic molybdopterin-containing oxidoreductase family.</text>
</comment>
<keyword evidence="7" id="KW-1185">Reference proteome</keyword>
<gene>
    <name evidence="6" type="ORF">EYC82_05700</name>
</gene>
<dbReference type="Proteomes" id="UP001143304">
    <property type="component" value="Unassembled WGS sequence"/>
</dbReference>
<dbReference type="Gene3D" id="2.40.40.20">
    <property type="match status" value="1"/>
</dbReference>
<evidence type="ECO:0000256" key="4">
    <source>
        <dbReference type="ARBA" id="ARBA00023014"/>
    </source>
</evidence>
<evidence type="ECO:0000256" key="3">
    <source>
        <dbReference type="ARBA" id="ARBA00023004"/>
    </source>
</evidence>
<keyword evidence="4" id="KW-0411">Iron-sulfur</keyword>
<dbReference type="EMBL" id="SHNO01000001">
    <property type="protein sequence ID" value="MCX2976843.1"/>
    <property type="molecule type" value="Genomic_DNA"/>
</dbReference>
<dbReference type="Gene3D" id="3.40.50.740">
    <property type="match status" value="1"/>
</dbReference>
<dbReference type="InterPro" id="IPR006963">
    <property type="entry name" value="Mopterin_OxRdtase_4Fe-4S_dom"/>
</dbReference>
<dbReference type="SUPFAM" id="SSF50692">
    <property type="entry name" value="ADC-like"/>
    <property type="match status" value="1"/>
</dbReference>
<dbReference type="Gene3D" id="3.40.228.10">
    <property type="entry name" value="Dimethylsulfoxide Reductase, domain 2"/>
    <property type="match status" value="1"/>
</dbReference>
<comment type="caution">
    <text evidence="6">The sequence shown here is derived from an EMBL/GenBank/DDBJ whole genome shotgun (WGS) entry which is preliminary data.</text>
</comment>
<name>A0ABT3T3J8_9GAMM</name>
<dbReference type="InterPro" id="IPR009010">
    <property type="entry name" value="Asp_de-COase-like_dom_sf"/>
</dbReference>
<dbReference type="SMART" id="SM00926">
    <property type="entry name" value="Molybdop_Fe4S4"/>
    <property type="match status" value="1"/>
</dbReference>